<evidence type="ECO:0008006" key="3">
    <source>
        <dbReference type="Google" id="ProtNLM"/>
    </source>
</evidence>
<dbReference type="EMBL" id="CAUYUJ010009090">
    <property type="protein sequence ID" value="CAK0825799.1"/>
    <property type="molecule type" value="Genomic_DNA"/>
</dbReference>
<feature type="non-terminal residue" evidence="1">
    <location>
        <position position="165"/>
    </location>
</feature>
<evidence type="ECO:0000313" key="2">
    <source>
        <dbReference type="Proteomes" id="UP001189429"/>
    </source>
</evidence>
<reference evidence="1" key="1">
    <citation type="submission" date="2023-10" db="EMBL/GenBank/DDBJ databases">
        <authorList>
            <person name="Chen Y."/>
            <person name="Shah S."/>
            <person name="Dougan E. K."/>
            <person name="Thang M."/>
            <person name="Chan C."/>
        </authorList>
    </citation>
    <scope>NUCLEOTIDE SEQUENCE [LARGE SCALE GENOMIC DNA]</scope>
</reference>
<name>A0ABN9S2E3_9DINO</name>
<comment type="caution">
    <text evidence="1">The sequence shown here is derived from an EMBL/GenBank/DDBJ whole genome shotgun (WGS) entry which is preliminary data.</text>
</comment>
<evidence type="ECO:0000313" key="1">
    <source>
        <dbReference type="EMBL" id="CAK0825799.1"/>
    </source>
</evidence>
<protein>
    <recommendedName>
        <fullName evidence="3">Nucleotide-diphospho-sugar transferase domain-containing protein</fullName>
    </recommendedName>
</protein>
<gene>
    <name evidence="1" type="ORF">PCOR1329_LOCUS25838</name>
</gene>
<feature type="non-terminal residue" evidence="1">
    <location>
        <position position="1"/>
    </location>
</feature>
<accession>A0ABN9S2E3</accession>
<proteinExistence type="predicted"/>
<keyword evidence="2" id="KW-1185">Reference proteome</keyword>
<sequence length="165" mass="18428">EVPHVQPAENLSVPFTELEIRGTFKHAIMTTVIVSGLSQGVLYAAADTVFVQAPMQFFKRDYPGSHMVVTANNVMKENPETCTDVADKYEKAEAGQLRDRLRIYRRSLTGEEDSARFDINSGLIFAQNSPGTADVMLRSWMLLVTRGSAENTQHWALQQAIQELP</sequence>
<dbReference type="Proteomes" id="UP001189429">
    <property type="component" value="Unassembled WGS sequence"/>
</dbReference>
<organism evidence="1 2">
    <name type="scientific">Prorocentrum cordatum</name>
    <dbReference type="NCBI Taxonomy" id="2364126"/>
    <lineage>
        <taxon>Eukaryota</taxon>
        <taxon>Sar</taxon>
        <taxon>Alveolata</taxon>
        <taxon>Dinophyceae</taxon>
        <taxon>Prorocentrales</taxon>
        <taxon>Prorocentraceae</taxon>
        <taxon>Prorocentrum</taxon>
    </lineage>
</organism>